<feature type="chain" id="PRO_5046152735" evidence="1">
    <location>
        <begin position="27"/>
        <end position="501"/>
    </location>
</feature>
<feature type="non-terminal residue" evidence="2">
    <location>
        <position position="501"/>
    </location>
</feature>
<accession>A0ABT0QIB6</accession>
<organism evidence="2 3">
    <name type="scientific">Jejuia spongiicola</name>
    <dbReference type="NCBI Taxonomy" id="2942207"/>
    <lineage>
        <taxon>Bacteria</taxon>
        <taxon>Pseudomonadati</taxon>
        <taxon>Bacteroidota</taxon>
        <taxon>Flavobacteriia</taxon>
        <taxon>Flavobacteriales</taxon>
        <taxon>Flavobacteriaceae</taxon>
        <taxon>Jejuia</taxon>
    </lineage>
</organism>
<dbReference type="Proteomes" id="UP001165381">
    <property type="component" value="Unassembled WGS sequence"/>
</dbReference>
<evidence type="ECO:0000313" key="2">
    <source>
        <dbReference type="EMBL" id="MCL6296730.1"/>
    </source>
</evidence>
<evidence type="ECO:0000313" key="3">
    <source>
        <dbReference type="Proteomes" id="UP001165381"/>
    </source>
</evidence>
<protein>
    <submittedName>
        <fullName evidence="2">Uncharacterized protein</fullName>
    </submittedName>
</protein>
<sequence length="501" mass="48867">MKSFKFNIKSILLSTALFTVVAVSNAQESIGTNNPDPSSALDITSTDKGLLAPRMTTAQRDAIQSPAEGLIIYNLDVHCLEWYNGTNWFNNCTVPSVLVATLDCAAGTASPATATENTAYTGTATIPYTGGNGAAYGAGSPINSTGVSGLTATIQAGTLANGAGNLSLDITGTPTTSGTANFAISFGGETCTFSLTVDVLSATVLNLDCASALASPPLATENIAYAGSASIPYTGGNGSSYGNGTPISSTGVTGLTGVIGAGTLANGNGFITFFVDGTPTSAGTANFAISFGGQTCTYSLTVDPLTPTVANLDCAAGTASPATATENTAYTGTATIPYTGGNGAAYGAGSPINSTGVSGLTATIQAGTLTNGAGNLSLDITGTPTASGTANFAISFGGQTCTYSLTVDVLNATVANLDCAAGTASPATATENTAYTGTATIPYTGGNGAAYGSGSPTASTGVTGLTATIQAGTLANGAGNLSLDITGTPTSAGTANFAISF</sequence>
<keyword evidence="1" id="KW-0732">Signal</keyword>
<reference evidence="2" key="1">
    <citation type="submission" date="2022-05" db="EMBL/GenBank/DDBJ databases">
        <authorList>
            <person name="Park J.-S."/>
        </authorList>
    </citation>
    <scope>NUCLEOTIDE SEQUENCE</scope>
    <source>
        <strain evidence="2">2012CJ34-3</strain>
    </source>
</reference>
<dbReference type="EMBL" id="JAMFLZ010000016">
    <property type="protein sequence ID" value="MCL6296730.1"/>
    <property type="molecule type" value="Genomic_DNA"/>
</dbReference>
<evidence type="ECO:0000256" key="1">
    <source>
        <dbReference type="SAM" id="SignalP"/>
    </source>
</evidence>
<keyword evidence="3" id="KW-1185">Reference proteome</keyword>
<feature type="signal peptide" evidence="1">
    <location>
        <begin position="1"/>
        <end position="26"/>
    </location>
</feature>
<name>A0ABT0QIB6_9FLAO</name>
<dbReference type="RefSeq" id="WP_249974049.1">
    <property type="nucleotide sequence ID" value="NZ_JAMFLZ010000016.1"/>
</dbReference>
<proteinExistence type="predicted"/>
<gene>
    <name evidence="2" type="ORF">M3P09_17145</name>
</gene>
<comment type="caution">
    <text evidence="2">The sequence shown here is derived from an EMBL/GenBank/DDBJ whole genome shotgun (WGS) entry which is preliminary data.</text>
</comment>